<name>A0ABY7KTN7_9ACTN</name>
<evidence type="ECO:0000313" key="2">
    <source>
        <dbReference type="Proteomes" id="UP001164439"/>
    </source>
</evidence>
<dbReference type="RefSeq" id="WP_269663936.1">
    <property type="nucleotide sequence ID" value="NZ_CP114413.1"/>
</dbReference>
<proteinExistence type="predicted"/>
<dbReference type="InterPro" id="IPR029058">
    <property type="entry name" value="AB_hydrolase_fold"/>
</dbReference>
<dbReference type="Proteomes" id="UP001164439">
    <property type="component" value="Chromosome"/>
</dbReference>
<reference evidence="1" key="1">
    <citation type="submission" date="2022-12" db="EMBL/GenBank/DDBJ databases">
        <authorList>
            <person name="Ruckert C."/>
            <person name="Busche T."/>
            <person name="Kalinowski J."/>
            <person name="Wittmann C."/>
        </authorList>
    </citation>
    <scope>NUCLEOTIDE SEQUENCE</scope>
    <source>
        <strain evidence="1">DSM 40467</strain>
    </source>
</reference>
<organism evidence="1 2">
    <name type="scientific">Streptomyces cinnabarinus</name>
    <dbReference type="NCBI Taxonomy" id="67287"/>
    <lineage>
        <taxon>Bacteria</taxon>
        <taxon>Bacillati</taxon>
        <taxon>Actinomycetota</taxon>
        <taxon>Actinomycetes</taxon>
        <taxon>Kitasatosporales</taxon>
        <taxon>Streptomycetaceae</taxon>
        <taxon>Streptomyces</taxon>
    </lineage>
</organism>
<dbReference type="InterPro" id="IPR010662">
    <property type="entry name" value="RBBP9/YdeN"/>
</dbReference>
<evidence type="ECO:0000313" key="1">
    <source>
        <dbReference type="EMBL" id="WAZ26452.1"/>
    </source>
</evidence>
<gene>
    <name evidence="1" type="ORF">STRCI_008029</name>
</gene>
<dbReference type="EMBL" id="CP114413">
    <property type="protein sequence ID" value="WAZ26452.1"/>
    <property type="molecule type" value="Genomic_DNA"/>
</dbReference>
<dbReference type="SUPFAM" id="SSF53474">
    <property type="entry name" value="alpha/beta-Hydrolases"/>
    <property type="match status" value="1"/>
</dbReference>
<dbReference type="GO" id="GO:0016787">
    <property type="term" value="F:hydrolase activity"/>
    <property type="evidence" value="ECO:0007669"/>
    <property type="project" value="UniProtKB-KW"/>
</dbReference>
<keyword evidence="2" id="KW-1185">Reference proteome</keyword>
<sequence length="207" mass="21312">MNPTPPPTIVIVPGLRDHVADHWQTRLAQRLTAAGRAVHTVPPLTGERLALDAQVANLAATLTPLSGPVLLVAHSAGVITTVHWAARHSADVRGAILATPPDFETPLPDGYPTPAELAHHGWTPVPREPLAFPSIVAASADDPLGAPERVAAMARAWGSHLVDLGAVGHLNPASGHGDWPLAEELIATLESGPALAPIGATPTGEPG</sequence>
<dbReference type="Pfam" id="PF06821">
    <property type="entry name" value="Ser_hydrolase"/>
    <property type="match status" value="1"/>
</dbReference>
<dbReference type="Gene3D" id="3.40.50.1820">
    <property type="entry name" value="alpha/beta hydrolase"/>
    <property type="match status" value="1"/>
</dbReference>
<protein>
    <submittedName>
        <fullName evidence="1">Alpha/beta hydrolase</fullName>
    </submittedName>
</protein>
<keyword evidence="1" id="KW-0378">Hydrolase</keyword>
<accession>A0ABY7KTN7</accession>